<keyword evidence="1" id="KW-0812">Transmembrane</keyword>
<gene>
    <name evidence="2" type="ORF">EDM22_13985</name>
</gene>
<evidence type="ECO:0000313" key="2">
    <source>
        <dbReference type="EMBL" id="RNB46467.1"/>
    </source>
</evidence>
<accession>A0A3M8A726</accession>
<feature type="transmembrane region" description="Helical" evidence="1">
    <location>
        <begin position="176"/>
        <end position="195"/>
    </location>
</feature>
<feature type="transmembrane region" description="Helical" evidence="1">
    <location>
        <begin position="215"/>
        <end position="235"/>
    </location>
</feature>
<feature type="transmembrane region" description="Helical" evidence="1">
    <location>
        <begin position="88"/>
        <end position="110"/>
    </location>
</feature>
<dbReference type="RefSeq" id="WP_122937701.1">
    <property type="nucleotide sequence ID" value="NZ_JBHSNT010000059.1"/>
</dbReference>
<organism evidence="2 3">
    <name type="scientific">Agromyces tardus</name>
    <dbReference type="NCBI Taxonomy" id="2583849"/>
    <lineage>
        <taxon>Bacteria</taxon>
        <taxon>Bacillati</taxon>
        <taxon>Actinomycetota</taxon>
        <taxon>Actinomycetes</taxon>
        <taxon>Micrococcales</taxon>
        <taxon>Microbacteriaceae</taxon>
        <taxon>Agromyces</taxon>
    </lineage>
</organism>
<evidence type="ECO:0000313" key="3">
    <source>
        <dbReference type="Proteomes" id="UP000275048"/>
    </source>
</evidence>
<protein>
    <submittedName>
        <fullName evidence="2">Uncharacterized protein</fullName>
    </submittedName>
</protein>
<dbReference type="EMBL" id="RHHB01000033">
    <property type="protein sequence ID" value="RNB46467.1"/>
    <property type="molecule type" value="Genomic_DNA"/>
</dbReference>
<feature type="transmembrane region" description="Helical" evidence="1">
    <location>
        <begin position="242"/>
        <end position="263"/>
    </location>
</feature>
<comment type="caution">
    <text evidence="2">The sequence shown here is derived from an EMBL/GenBank/DDBJ whole genome shotgun (WGS) entry which is preliminary data.</text>
</comment>
<dbReference type="NCBIfam" id="NF038403">
    <property type="entry name" value="perm_prefix_1"/>
    <property type="match status" value="1"/>
</dbReference>
<dbReference type="AlphaFoldDB" id="A0A3M8A726"/>
<sequence length="324" mass="35437">MTTLTDRYVHAATRTVHDRQRAELDRELRERIGDAVDARLAAGDGLTPADAEVAALTELGDPERLAARYVDRPLYLIGPRLYLDWLRLVKLLLAIAVPITTGVVIFAGLIGGGTVGDAVVNGLATGFSLAVNLAFWVTVVFAIIERTPARSTALTTWTPARLPELPKSRQVSRVDLILSIVFLVVAIGALVWQQFTVDRPGGEFTPILDPALWAFWLPYLIAVLVAEIVFTALLYRNRHWNWWFAAVNIVLNAAFAIPVVWLASTGQLFNPELFDRVGPDADGVRTVLTNLVIGAAVIIAIWDSVDGFVKAWRAQRDEVPAAGA</sequence>
<keyword evidence="1" id="KW-1133">Transmembrane helix</keyword>
<dbReference type="OrthoDB" id="3171769at2"/>
<proteinExistence type="predicted"/>
<keyword evidence="1" id="KW-0472">Membrane</keyword>
<feature type="transmembrane region" description="Helical" evidence="1">
    <location>
        <begin position="283"/>
        <end position="302"/>
    </location>
</feature>
<dbReference type="Proteomes" id="UP000275048">
    <property type="component" value="Unassembled WGS sequence"/>
</dbReference>
<evidence type="ECO:0000256" key="1">
    <source>
        <dbReference type="SAM" id="Phobius"/>
    </source>
</evidence>
<reference evidence="2 3" key="1">
    <citation type="submission" date="2018-10" db="EMBL/GenBank/DDBJ databases">
        <title>Isolation, diversity and antibacterial activity of antinobacteria from the wheat rhizosphere soil.</title>
        <authorList>
            <person name="Sun T."/>
        </authorList>
    </citation>
    <scope>NUCLEOTIDE SEQUENCE [LARGE SCALE GENOMIC DNA]</scope>
    <source>
        <strain evidence="2 3">SJ-23</strain>
    </source>
</reference>
<feature type="transmembrane region" description="Helical" evidence="1">
    <location>
        <begin position="122"/>
        <end position="144"/>
    </location>
</feature>
<name>A0A3M8A726_9MICO</name>
<dbReference type="InterPro" id="IPR047928">
    <property type="entry name" value="Perm_prefix_1"/>
</dbReference>
<keyword evidence="3" id="KW-1185">Reference proteome</keyword>